<name>A0A918UG15_9ACTN</name>
<sequence>MPLTVASGGRSPRCAWASEIDGKQPKGGLTGEMPHHAAVVVRHADAGCLKAAARVTFMAAVRSTPAPPSVSAYPRMTAIVRFRRGAMPGISHLRAPVCRAMKSGAFTAAPAAMDGGLGAQAPDHCLPERGHGRQETVCRGALAGEQVGHTSAAQQWTGPCAGGAVANVEACALDVPGPVKRAVPWGGGKE</sequence>
<dbReference type="AlphaFoldDB" id="A0A918UG15"/>
<accession>A0A918UG15</accession>
<comment type="caution">
    <text evidence="1">The sequence shown here is derived from an EMBL/GenBank/DDBJ whole genome shotgun (WGS) entry which is preliminary data.</text>
</comment>
<protein>
    <submittedName>
        <fullName evidence="1">Uncharacterized protein</fullName>
    </submittedName>
</protein>
<organism evidence="1 2">
    <name type="scientific">Streptomyces poonensis</name>
    <dbReference type="NCBI Taxonomy" id="68255"/>
    <lineage>
        <taxon>Bacteria</taxon>
        <taxon>Bacillati</taxon>
        <taxon>Actinomycetota</taxon>
        <taxon>Actinomycetes</taxon>
        <taxon>Kitasatosporales</taxon>
        <taxon>Streptomycetaceae</taxon>
        <taxon>Streptomyces</taxon>
    </lineage>
</organism>
<dbReference type="EMBL" id="BMVW01000003">
    <property type="protein sequence ID" value="GGZ02525.1"/>
    <property type="molecule type" value="Genomic_DNA"/>
</dbReference>
<keyword evidence="2" id="KW-1185">Reference proteome</keyword>
<gene>
    <name evidence="1" type="ORF">GCM10010365_21570</name>
</gene>
<proteinExistence type="predicted"/>
<evidence type="ECO:0000313" key="2">
    <source>
        <dbReference type="Proteomes" id="UP000622166"/>
    </source>
</evidence>
<reference evidence="1" key="1">
    <citation type="journal article" date="2014" name="Int. J. Syst. Evol. Microbiol.">
        <title>Complete genome sequence of Corynebacterium casei LMG S-19264T (=DSM 44701T), isolated from a smear-ripened cheese.</title>
        <authorList>
            <consortium name="US DOE Joint Genome Institute (JGI-PGF)"/>
            <person name="Walter F."/>
            <person name="Albersmeier A."/>
            <person name="Kalinowski J."/>
            <person name="Ruckert C."/>
        </authorList>
    </citation>
    <scope>NUCLEOTIDE SEQUENCE</scope>
    <source>
        <strain evidence="1">JCM 4815</strain>
    </source>
</reference>
<reference evidence="1" key="2">
    <citation type="submission" date="2020-09" db="EMBL/GenBank/DDBJ databases">
        <authorList>
            <person name="Sun Q."/>
            <person name="Ohkuma M."/>
        </authorList>
    </citation>
    <scope>NUCLEOTIDE SEQUENCE</scope>
    <source>
        <strain evidence="1">JCM 4815</strain>
    </source>
</reference>
<dbReference type="Proteomes" id="UP000622166">
    <property type="component" value="Unassembled WGS sequence"/>
</dbReference>
<evidence type="ECO:0000313" key="1">
    <source>
        <dbReference type="EMBL" id="GGZ02525.1"/>
    </source>
</evidence>